<dbReference type="InterPro" id="IPR036652">
    <property type="entry name" value="YjeF_N_dom_sf"/>
</dbReference>
<comment type="similarity">
    <text evidence="2">Belongs to the EDC3 family.</text>
</comment>
<sequence>MQEKMAQWIGYMVSIETEDKGTYQGEISAATGTEITLTKPFCNGIPCLSSEIIIKAENITNLQLIEKQESSSGQSTVTVAKPIPKRAGRTSSCSDLASFNKSSTYNGNHSFNKSKPIDIDVKQQMIFNELPNSFKSKSNKSKGKWSKGWKDEQCFGSPLDHIINKEFDFEKNLALFDKQAIWDEINSQKPDVVRQTDYGRRQTNKYRHDENVITSVPTTYRQITVPKQEFCEYVTDEGLIIPSISKTLRNKLWAAADRLGLTWERRIELMGRAAAEMALQLVGGGHRLNPHNTHQCPTIVILCSADRQGAMGINAARHLASHGVNTIVYIPSADKIEVKQELALYKLTKNKVITIVSRLPQVTDLIITSLSEPTDNVVTHADLSDWANNNKAPILALDPPSEGTSGISTKFTLVPVLPLAHSPDNGKIYLCNLGFPLELFHEVGIKYKSPFGSKFVIPLHPNDDA</sequence>
<evidence type="ECO:0000256" key="3">
    <source>
        <dbReference type="ARBA" id="ARBA00015797"/>
    </source>
</evidence>
<dbReference type="InterPro" id="IPR025609">
    <property type="entry name" value="Lsm14-like_N"/>
</dbReference>
<evidence type="ECO:0000259" key="6">
    <source>
        <dbReference type="PROSITE" id="PS51512"/>
    </source>
</evidence>
<evidence type="ECO:0000313" key="8">
    <source>
        <dbReference type="Proteomes" id="UP000801492"/>
    </source>
</evidence>
<organism evidence="7 8">
    <name type="scientific">Ignelater luminosus</name>
    <name type="common">Cucubano</name>
    <name type="synonym">Pyrophorus luminosus</name>
    <dbReference type="NCBI Taxonomy" id="2038154"/>
    <lineage>
        <taxon>Eukaryota</taxon>
        <taxon>Metazoa</taxon>
        <taxon>Ecdysozoa</taxon>
        <taxon>Arthropoda</taxon>
        <taxon>Hexapoda</taxon>
        <taxon>Insecta</taxon>
        <taxon>Pterygota</taxon>
        <taxon>Neoptera</taxon>
        <taxon>Endopterygota</taxon>
        <taxon>Coleoptera</taxon>
        <taxon>Polyphaga</taxon>
        <taxon>Elateriformia</taxon>
        <taxon>Elateroidea</taxon>
        <taxon>Elateridae</taxon>
        <taxon>Agrypninae</taxon>
        <taxon>Pyrophorini</taxon>
        <taxon>Ignelater</taxon>
    </lineage>
</organism>
<dbReference type="SMART" id="SM01199">
    <property type="entry name" value="FDF"/>
    <property type="match status" value="1"/>
</dbReference>
<accession>A0A8K0D5U6</accession>
<dbReference type="PANTHER" id="PTHR13612:SF0">
    <property type="entry name" value="ENHANCER OF MRNA-DECAPPING PROTEIN 3"/>
    <property type="match status" value="1"/>
</dbReference>
<dbReference type="GO" id="GO:0033962">
    <property type="term" value="P:P-body assembly"/>
    <property type="evidence" value="ECO:0007669"/>
    <property type="project" value="TreeGrafter"/>
</dbReference>
<gene>
    <name evidence="7" type="ORF">ILUMI_06230</name>
</gene>
<dbReference type="InterPro" id="IPR025762">
    <property type="entry name" value="DFDF"/>
</dbReference>
<proteinExistence type="inferred from homology"/>
<evidence type="ECO:0000313" key="7">
    <source>
        <dbReference type="EMBL" id="KAF2899963.1"/>
    </source>
</evidence>
<dbReference type="PANTHER" id="PTHR13612">
    <property type="entry name" value="ENHANCER OF MRNA-DECAPPING PROTEIN 3"/>
    <property type="match status" value="1"/>
</dbReference>
<dbReference type="InterPro" id="IPR004443">
    <property type="entry name" value="YjeF_N_dom"/>
</dbReference>
<dbReference type="GO" id="GO:0000932">
    <property type="term" value="C:P-body"/>
    <property type="evidence" value="ECO:0007669"/>
    <property type="project" value="UniProtKB-SubCell"/>
</dbReference>
<feature type="domain" description="YjeF N-terminal" evidence="5">
    <location>
        <begin position="248"/>
        <end position="441"/>
    </location>
</feature>
<dbReference type="PROSITE" id="PS51512">
    <property type="entry name" value="DFDF"/>
    <property type="match status" value="1"/>
</dbReference>
<name>A0A8K0D5U6_IGNLU</name>
<comment type="caution">
    <text evidence="7">The sequence shown here is derived from an EMBL/GenBank/DDBJ whole genome shotgun (WGS) entry which is preliminary data.</text>
</comment>
<dbReference type="InterPro" id="IPR019050">
    <property type="entry name" value="FDF_dom"/>
</dbReference>
<dbReference type="Pfam" id="PF03853">
    <property type="entry name" value="YjeF_N"/>
    <property type="match status" value="1"/>
</dbReference>
<evidence type="ECO:0000256" key="2">
    <source>
        <dbReference type="ARBA" id="ARBA00006610"/>
    </source>
</evidence>
<dbReference type="Proteomes" id="UP000801492">
    <property type="component" value="Unassembled WGS sequence"/>
</dbReference>
<dbReference type="FunFam" id="3.40.50.10260:FF:000009">
    <property type="entry name" value="AGAP003131-PA"/>
    <property type="match status" value="1"/>
</dbReference>
<evidence type="ECO:0000259" key="5">
    <source>
        <dbReference type="PROSITE" id="PS51385"/>
    </source>
</evidence>
<dbReference type="Gene3D" id="2.30.30.100">
    <property type="match status" value="1"/>
</dbReference>
<keyword evidence="4" id="KW-0963">Cytoplasm</keyword>
<evidence type="ECO:0000256" key="4">
    <source>
        <dbReference type="ARBA" id="ARBA00022490"/>
    </source>
</evidence>
<reference evidence="7" key="1">
    <citation type="submission" date="2019-08" db="EMBL/GenBank/DDBJ databases">
        <title>The genome of the North American firefly Photinus pyralis.</title>
        <authorList>
            <consortium name="Photinus pyralis genome working group"/>
            <person name="Fallon T.R."/>
            <person name="Sander Lower S.E."/>
            <person name="Weng J.-K."/>
        </authorList>
    </citation>
    <scope>NUCLEOTIDE SEQUENCE</scope>
    <source>
        <strain evidence="7">TRF0915ILg1</strain>
        <tissue evidence="7">Whole body</tissue>
    </source>
</reference>
<dbReference type="Pfam" id="PF09532">
    <property type="entry name" value="FDF"/>
    <property type="match status" value="1"/>
</dbReference>
<keyword evidence="8" id="KW-1185">Reference proteome</keyword>
<dbReference type="Gene3D" id="3.40.50.10260">
    <property type="entry name" value="YjeF N-terminal domain"/>
    <property type="match status" value="1"/>
</dbReference>
<evidence type="ECO:0000256" key="1">
    <source>
        <dbReference type="ARBA" id="ARBA00004201"/>
    </source>
</evidence>
<dbReference type="GO" id="GO:0031087">
    <property type="term" value="P:deadenylation-independent decapping of nuclear-transcribed mRNA"/>
    <property type="evidence" value="ECO:0007669"/>
    <property type="project" value="TreeGrafter"/>
</dbReference>
<dbReference type="OrthoDB" id="10030313at2759"/>
<dbReference type="EMBL" id="VTPC01002493">
    <property type="protein sequence ID" value="KAF2899963.1"/>
    <property type="molecule type" value="Genomic_DNA"/>
</dbReference>
<dbReference type="GO" id="GO:0003729">
    <property type="term" value="F:mRNA binding"/>
    <property type="evidence" value="ECO:0007669"/>
    <property type="project" value="TreeGrafter"/>
</dbReference>
<comment type="subcellular location">
    <subcellularLocation>
        <location evidence="1">Cytoplasm</location>
        <location evidence="1">P-body</location>
    </subcellularLocation>
</comment>
<dbReference type="SMART" id="SM01271">
    <property type="entry name" value="LSM14"/>
    <property type="match status" value="1"/>
</dbReference>
<dbReference type="SUPFAM" id="SSF64153">
    <property type="entry name" value="YjeF N-terminal domain-like"/>
    <property type="match status" value="1"/>
</dbReference>
<dbReference type="PROSITE" id="PS51385">
    <property type="entry name" value="YJEF_N"/>
    <property type="match status" value="1"/>
</dbReference>
<protein>
    <recommendedName>
        <fullName evidence="3">Enhancer of mRNA-decapping protein 3</fullName>
    </recommendedName>
</protein>
<dbReference type="AlphaFoldDB" id="A0A8K0D5U6"/>
<feature type="domain" description="DFDF" evidence="6">
    <location>
        <begin position="155"/>
        <end position="191"/>
    </location>
</feature>